<dbReference type="STRING" id="1423730.FC75_GL001033"/>
<evidence type="ECO:0000313" key="2">
    <source>
        <dbReference type="Proteomes" id="UP000050865"/>
    </source>
</evidence>
<sequence>MTDLDLATQVLTYIKTHPQQTTIIRRGYQNTISFRLKDTLIFPGLHEWFPENRLNAFPLSDEFIPHHRRLVHWLAKQVDPDEPPEPKALWLTLSHVTTAKFLYVEVSFE</sequence>
<accession>A0A0R2F9U8</accession>
<dbReference type="Proteomes" id="UP000050865">
    <property type="component" value="Unassembled WGS sequence"/>
</dbReference>
<dbReference type="AlphaFoldDB" id="A0A0R2F9U8"/>
<evidence type="ECO:0000313" key="1">
    <source>
        <dbReference type="EMBL" id="KRN25120.1"/>
    </source>
</evidence>
<proteinExistence type="predicted"/>
<keyword evidence="2" id="KW-1185">Reference proteome</keyword>
<gene>
    <name evidence="1" type="ORF">FC75_GL001033</name>
</gene>
<protein>
    <submittedName>
        <fullName evidence="1">Uncharacterized protein</fullName>
    </submittedName>
</protein>
<name>A0A0R2F9U8_9LACO</name>
<dbReference type="PATRIC" id="fig|1423730.4.peg.1087"/>
<comment type="caution">
    <text evidence="1">The sequence shown here is derived from an EMBL/GenBank/DDBJ whole genome shotgun (WGS) entry which is preliminary data.</text>
</comment>
<reference evidence="1 2" key="1">
    <citation type="journal article" date="2015" name="Genome Announc.">
        <title>Expanding the biotechnology potential of lactobacilli through comparative genomics of 213 strains and associated genera.</title>
        <authorList>
            <person name="Sun Z."/>
            <person name="Harris H.M."/>
            <person name="McCann A."/>
            <person name="Guo C."/>
            <person name="Argimon S."/>
            <person name="Zhang W."/>
            <person name="Yang X."/>
            <person name="Jeffery I.B."/>
            <person name="Cooney J.C."/>
            <person name="Kagawa T.F."/>
            <person name="Liu W."/>
            <person name="Song Y."/>
            <person name="Salvetti E."/>
            <person name="Wrobel A."/>
            <person name="Rasinkangas P."/>
            <person name="Parkhill J."/>
            <person name="Rea M.C."/>
            <person name="O'Sullivan O."/>
            <person name="Ritari J."/>
            <person name="Douillard F.P."/>
            <person name="Paul Ross R."/>
            <person name="Yang R."/>
            <person name="Briner A.E."/>
            <person name="Felis G.E."/>
            <person name="de Vos W.M."/>
            <person name="Barrangou R."/>
            <person name="Klaenhammer T.R."/>
            <person name="Caufield P.W."/>
            <person name="Cui Y."/>
            <person name="Zhang H."/>
            <person name="O'Toole P.W."/>
        </authorList>
    </citation>
    <scope>NUCLEOTIDE SEQUENCE [LARGE SCALE GENOMIC DNA]</scope>
    <source>
        <strain evidence="1 2">DSM 22697</strain>
    </source>
</reference>
<organism evidence="1 2">
    <name type="scientific">Lacticaseibacillus camelliae DSM 22697 = JCM 13995</name>
    <dbReference type="NCBI Taxonomy" id="1423730"/>
    <lineage>
        <taxon>Bacteria</taxon>
        <taxon>Bacillati</taxon>
        <taxon>Bacillota</taxon>
        <taxon>Bacilli</taxon>
        <taxon>Lactobacillales</taxon>
        <taxon>Lactobacillaceae</taxon>
        <taxon>Lacticaseibacillus</taxon>
    </lineage>
</organism>
<dbReference type="EMBL" id="AYZJ01000019">
    <property type="protein sequence ID" value="KRN25120.1"/>
    <property type="molecule type" value="Genomic_DNA"/>
</dbReference>